<protein>
    <submittedName>
        <fullName evidence="1">Uncharacterized protein</fullName>
    </submittedName>
</protein>
<evidence type="ECO:0000313" key="1">
    <source>
        <dbReference type="EMBL" id="MFD1783574.1"/>
    </source>
</evidence>
<keyword evidence="2" id="KW-1185">Reference proteome</keyword>
<proteinExistence type="predicted"/>
<gene>
    <name evidence="1" type="ORF">ACFSC0_09240</name>
</gene>
<dbReference type="EMBL" id="JBHUEY010000001">
    <property type="protein sequence ID" value="MFD1783574.1"/>
    <property type="molecule type" value="Genomic_DNA"/>
</dbReference>
<name>A0ABW4N0R8_9CAUL</name>
<comment type="caution">
    <text evidence="1">The sequence shown here is derived from an EMBL/GenBank/DDBJ whole genome shotgun (WGS) entry which is preliminary data.</text>
</comment>
<accession>A0ABW4N0R8</accession>
<reference evidence="2" key="1">
    <citation type="journal article" date="2019" name="Int. J. Syst. Evol. Microbiol.">
        <title>The Global Catalogue of Microorganisms (GCM) 10K type strain sequencing project: providing services to taxonomists for standard genome sequencing and annotation.</title>
        <authorList>
            <consortium name="The Broad Institute Genomics Platform"/>
            <consortium name="The Broad Institute Genome Sequencing Center for Infectious Disease"/>
            <person name="Wu L."/>
            <person name="Ma J."/>
        </authorList>
    </citation>
    <scope>NUCLEOTIDE SEQUENCE [LARGE SCALE GENOMIC DNA]</scope>
    <source>
        <strain evidence="2">DFY28</strain>
    </source>
</reference>
<sequence length="74" mass="8497">MPYICYLYEGEGQVPYMEVLPEASLAEARGLTLDLLHQRPNYVRAELWDGEQMVSRFFQDRPRSSPNSGLGLAY</sequence>
<dbReference type="Proteomes" id="UP001597237">
    <property type="component" value="Unassembled WGS sequence"/>
</dbReference>
<dbReference type="RefSeq" id="WP_377283232.1">
    <property type="nucleotide sequence ID" value="NZ_JBHRSI010000008.1"/>
</dbReference>
<organism evidence="1 2">
    <name type="scientific">Phenylobacterium terrae</name>
    <dbReference type="NCBI Taxonomy" id="2665495"/>
    <lineage>
        <taxon>Bacteria</taxon>
        <taxon>Pseudomonadati</taxon>
        <taxon>Pseudomonadota</taxon>
        <taxon>Alphaproteobacteria</taxon>
        <taxon>Caulobacterales</taxon>
        <taxon>Caulobacteraceae</taxon>
        <taxon>Phenylobacterium</taxon>
    </lineage>
</organism>
<evidence type="ECO:0000313" key="2">
    <source>
        <dbReference type="Proteomes" id="UP001597237"/>
    </source>
</evidence>